<dbReference type="GeneID" id="64194899"/>
<evidence type="ECO:0000313" key="3">
    <source>
        <dbReference type="Proteomes" id="UP000261032"/>
    </source>
</evidence>
<dbReference type="Proteomes" id="UP001211987">
    <property type="component" value="Unassembled WGS sequence"/>
</dbReference>
<sequence>MDNEKKLFRLDLSIAVEATSAQEAFDILVTDETLKQIRELVIKSKDNIKEMFEKEDSEPAIIN</sequence>
<gene>
    <name evidence="2" type="ORF">DXB93_09595</name>
    <name evidence="1" type="ORF">PM738_06685</name>
</gene>
<dbReference type="AlphaFoldDB" id="A0A3E3AER8"/>
<dbReference type="EMBL" id="QUSL01000013">
    <property type="protein sequence ID" value="RGD85033.1"/>
    <property type="molecule type" value="Genomic_DNA"/>
</dbReference>
<evidence type="ECO:0000313" key="2">
    <source>
        <dbReference type="EMBL" id="RGD85033.1"/>
    </source>
</evidence>
<accession>A0A3E3AER8</accession>
<reference evidence="2 3" key="1">
    <citation type="submission" date="2018-08" db="EMBL/GenBank/DDBJ databases">
        <title>A genome reference for cultivated species of the human gut microbiota.</title>
        <authorList>
            <person name="Zou Y."/>
            <person name="Xue W."/>
            <person name="Luo G."/>
        </authorList>
    </citation>
    <scope>NUCLEOTIDE SEQUENCE [LARGE SCALE GENOMIC DNA]</scope>
    <source>
        <strain evidence="2 3">OM06-4</strain>
    </source>
</reference>
<dbReference type="Proteomes" id="UP000261032">
    <property type="component" value="Unassembled WGS sequence"/>
</dbReference>
<dbReference type="RefSeq" id="WP_003536072.1">
    <property type="nucleotide sequence ID" value="NZ_AP031443.1"/>
</dbReference>
<comment type="caution">
    <text evidence="2">The sequence shown here is derived from an EMBL/GenBank/DDBJ whole genome shotgun (WGS) entry which is preliminary data.</text>
</comment>
<name>A0A3E3AER8_9FIRM</name>
<protein>
    <submittedName>
        <fullName evidence="2">Uncharacterized protein</fullName>
    </submittedName>
</protein>
<evidence type="ECO:0000313" key="1">
    <source>
        <dbReference type="EMBL" id="MDB7083479.1"/>
    </source>
</evidence>
<dbReference type="EMBL" id="JAQLKE010000008">
    <property type="protein sequence ID" value="MDB7083479.1"/>
    <property type="molecule type" value="Genomic_DNA"/>
</dbReference>
<organism evidence="2 3">
    <name type="scientific">Thomasclavelia ramosa</name>
    <dbReference type="NCBI Taxonomy" id="1547"/>
    <lineage>
        <taxon>Bacteria</taxon>
        <taxon>Bacillati</taxon>
        <taxon>Bacillota</taxon>
        <taxon>Erysipelotrichia</taxon>
        <taxon>Erysipelotrichales</taxon>
        <taxon>Coprobacillaceae</taxon>
        <taxon>Thomasclavelia</taxon>
    </lineage>
</organism>
<reference evidence="1" key="2">
    <citation type="submission" date="2023-01" db="EMBL/GenBank/DDBJ databases">
        <title>Human gut microbiome strain richness.</title>
        <authorList>
            <person name="Chen-Liaw A."/>
        </authorList>
    </citation>
    <scope>NUCLEOTIDE SEQUENCE</scope>
    <source>
        <strain evidence="1">1001217st2_G6_1001217B_191108</strain>
    </source>
</reference>
<proteinExistence type="predicted"/>